<dbReference type="PANTHER" id="PTHR43877">
    <property type="entry name" value="AMINOALKYLPHOSPHONATE N-ACETYLTRANSFERASE-RELATED-RELATED"/>
    <property type="match status" value="1"/>
</dbReference>
<dbReference type="AlphaFoldDB" id="A0A0A0JU02"/>
<sequence>MVRIVPVTTLDPAQAELALAWHDVFVVSTVASMGDDHDTWSWASRRAREESTTMDRRYVAAVDDAGRVVGAAEVTMPLRDNLTLAMTDLAVLPTERRRGTGTALLERVVRTARDAGRTSLVTESSSPDAGTDPGEAFLLRHGFEVAQANLRNDLGVTAHAHARGSAPDPAGYVIETSTDDTRDEWLEDRAHLQSRMSTDAPVGDLAFEEEHWDAERLRDHRETTRRSGRRAIESVARHVATGRLVGFTQLQVPVEAPEMAYQQDTLVLREHRGHGLGLALKAAALAALVGELPEVRTVRTWNATTNGPMIAVNEALGYRTTAFLREWQRRLA</sequence>
<dbReference type="eggNOG" id="COG1247">
    <property type="taxonomic scope" value="Bacteria"/>
</dbReference>
<organism evidence="4 5">
    <name type="scientific">Knoellia aerolata DSM 18566</name>
    <dbReference type="NCBI Taxonomy" id="1385519"/>
    <lineage>
        <taxon>Bacteria</taxon>
        <taxon>Bacillati</taxon>
        <taxon>Actinomycetota</taxon>
        <taxon>Actinomycetes</taxon>
        <taxon>Micrococcales</taxon>
        <taxon>Intrasporangiaceae</taxon>
        <taxon>Knoellia</taxon>
    </lineage>
</organism>
<comment type="caution">
    <text evidence="4">The sequence shown here is derived from an EMBL/GenBank/DDBJ whole genome shotgun (WGS) entry which is preliminary data.</text>
</comment>
<evidence type="ECO:0000313" key="4">
    <source>
        <dbReference type="EMBL" id="KGN40189.1"/>
    </source>
</evidence>
<feature type="domain" description="N-acetyltransferase" evidence="3">
    <location>
        <begin position="179"/>
        <end position="332"/>
    </location>
</feature>
<evidence type="ECO:0000313" key="5">
    <source>
        <dbReference type="Proteomes" id="UP000030013"/>
    </source>
</evidence>
<keyword evidence="5" id="KW-1185">Reference proteome</keyword>
<dbReference type="Pfam" id="PF00583">
    <property type="entry name" value="Acetyltransf_1"/>
    <property type="match status" value="2"/>
</dbReference>
<proteinExistence type="predicted"/>
<dbReference type="Gene3D" id="3.40.630.30">
    <property type="match status" value="1"/>
</dbReference>
<dbReference type="GO" id="GO:0016747">
    <property type="term" value="F:acyltransferase activity, transferring groups other than amino-acyl groups"/>
    <property type="evidence" value="ECO:0007669"/>
    <property type="project" value="InterPro"/>
</dbReference>
<evidence type="ECO:0000259" key="3">
    <source>
        <dbReference type="PROSITE" id="PS51186"/>
    </source>
</evidence>
<evidence type="ECO:0000256" key="2">
    <source>
        <dbReference type="ARBA" id="ARBA00023315"/>
    </source>
</evidence>
<accession>A0A0A0JU02</accession>
<dbReference type="SUPFAM" id="SSF55729">
    <property type="entry name" value="Acyl-CoA N-acyltransferases (Nat)"/>
    <property type="match status" value="2"/>
</dbReference>
<dbReference type="PROSITE" id="PS51186">
    <property type="entry name" value="GNAT"/>
    <property type="match status" value="2"/>
</dbReference>
<dbReference type="EMBL" id="AVPL01000050">
    <property type="protein sequence ID" value="KGN40189.1"/>
    <property type="molecule type" value="Genomic_DNA"/>
</dbReference>
<evidence type="ECO:0000256" key="1">
    <source>
        <dbReference type="ARBA" id="ARBA00022679"/>
    </source>
</evidence>
<reference evidence="4 5" key="1">
    <citation type="submission" date="2013-08" db="EMBL/GenBank/DDBJ databases">
        <title>The genome sequence of Knoellia aerolata.</title>
        <authorList>
            <person name="Zhu W."/>
            <person name="Wang G."/>
        </authorList>
    </citation>
    <scope>NUCLEOTIDE SEQUENCE [LARGE SCALE GENOMIC DNA]</scope>
    <source>
        <strain evidence="4 5">DSM 18566</strain>
    </source>
</reference>
<name>A0A0A0JU02_9MICO</name>
<dbReference type="OrthoDB" id="4119890at2"/>
<dbReference type="InterPro" id="IPR016181">
    <property type="entry name" value="Acyl_CoA_acyltransferase"/>
</dbReference>
<keyword evidence="2" id="KW-0012">Acyltransferase</keyword>
<dbReference type="STRING" id="1385519.N801_16385"/>
<dbReference type="Proteomes" id="UP000030013">
    <property type="component" value="Unassembled WGS sequence"/>
</dbReference>
<protein>
    <submittedName>
        <fullName evidence="4">GCN5 family acetyltransferase</fullName>
    </submittedName>
</protein>
<dbReference type="RefSeq" id="WP_052113130.1">
    <property type="nucleotide sequence ID" value="NZ_AVPL01000050.1"/>
</dbReference>
<dbReference type="CDD" id="cd04301">
    <property type="entry name" value="NAT_SF"/>
    <property type="match status" value="1"/>
</dbReference>
<dbReference type="InterPro" id="IPR050832">
    <property type="entry name" value="Bact_Acetyltransf"/>
</dbReference>
<keyword evidence="1 4" id="KW-0808">Transferase</keyword>
<feature type="domain" description="N-acetyltransferase" evidence="3">
    <location>
        <begin position="5"/>
        <end position="169"/>
    </location>
</feature>
<gene>
    <name evidence="4" type="ORF">N801_16385</name>
</gene>
<dbReference type="InterPro" id="IPR000182">
    <property type="entry name" value="GNAT_dom"/>
</dbReference>